<dbReference type="GO" id="GO:0017101">
    <property type="term" value="C:aminoacyl-tRNA synthetase multienzyme complex"/>
    <property type="evidence" value="ECO:0007669"/>
    <property type="project" value="TreeGrafter"/>
</dbReference>
<dbReference type="InterPro" id="IPR004154">
    <property type="entry name" value="Anticodon-bd"/>
</dbReference>
<dbReference type="Gene3D" id="3.40.50.800">
    <property type="entry name" value="Anticodon-binding domain"/>
    <property type="match status" value="1"/>
</dbReference>
<dbReference type="OrthoDB" id="548194at2759"/>
<evidence type="ECO:0000256" key="1">
    <source>
        <dbReference type="SAM" id="MobiDB-lite"/>
    </source>
</evidence>
<evidence type="ECO:0000313" key="3">
    <source>
        <dbReference type="EMBL" id="QDZ22934.1"/>
    </source>
</evidence>
<dbReference type="EMBL" id="CP031042">
    <property type="protein sequence ID" value="QDZ22934.1"/>
    <property type="molecule type" value="Genomic_DNA"/>
</dbReference>
<feature type="compositionally biased region" description="Basic and acidic residues" evidence="1">
    <location>
        <begin position="16"/>
        <end position="45"/>
    </location>
</feature>
<dbReference type="InterPro" id="IPR004499">
    <property type="entry name" value="Pro-tRNA-ligase_IIa_arc-type"/>
</dbReference>
<dbReference type="Pfam" id="PF03129">
    <property type="entry name" value="HGTP_anticodon"/>
    <property type="match status" value="1"/>
</dbReference>
<dbReference type="GO" id="GO:0006433">
    <property type="term" value="P:prolyl-tRNA aminoacylation"/>
    <property type="evidence" value="ECO:0007669"/>
    <property type="project" value="InterPro"/>
</dbReference>
<feature type="domain" description="Anticodon-binding" evidence="2">
    <location>
        <begin position="91"/>
        <end position="170"/>
    </location>
</feature>
<feature type="region of interest" description="Disordered" evidence="1">
    <location>
        <begin position="1"/>
        <end position="45"/>
    </location>
</feature>
<dbReference type="PANTHER" id="PTHR43382">
    <property type="entry name" value="PROLYL-TRNA SYNTHETASE"/>
    <property type="match status" value="1"/>
</dbReference>
<proteinExistence type="predicted"/>
<dbReference type="STRING" id="1764295.A0A5B8MT24"/>
<dbReference type="GO" id="GO:0005524">
    <property type="term" value="F:ATP binding"/>
    <property type="evidence" value="ECO:0007669"/>
    <property type="project" value="InterPro"/>
</dbReference>
<name>A0A5B8MT24_9CHLO</name>
<keyword evidence="4" id="KW-1185">Reference proteome</keyword>
<gene>
    <name evidence="3" type="ORF">A3770_09p54520</name>
</gene>
<dbReference type="SUPFAM" id="SSF52954">
    <property type="entry name" value="Class II aaRS ABD-related"/>
    <property type="match status" value="1"/>
</dbReference>
<dbReference type="AlphaFoldDB" id="A0A5B8MT24"/>
<reference evidence="3 4" key="1">
    <citation type="submission" date="2018-07" db="EMBL/GenBank/DDBJ databases">
        <title>The complete nuclear genome of the prasinophyte Chloropicon primus (CCMP1205).</title>
        <authorList>
            <person name="Pombert J.-F."/>
            <person name="Otis C."/>
            <person name="Turmel M."/>
            <person name="Lemieux C."/>
        </authorList>
    </citation>
    <scope>NUCLEOTIDE SEQUENCE [LARGE SCALE GENOMIC DNA]</scope>
    <source>
        <strain evidence="3 4">CCMP1205</strain>
    </source>
</reference>
<dbReference type="Proteomes" id="UP000316726">
    <property type="component" value="Chromosome 9"/>
</dbReference>
<organism evidence="3 4">
    <name type="scientific">Chloropicon primus</name>
    <dbReference type="NCBI Taxonomy" id="1764295"/>
    <lineage>
        <taxon>Eukaryota</taxon>
        <taxon>Viridiplantae</taxon>
        <taxon>Chlorophyta</taxon>
        <taxon>Chloropicophyceae</taxon>
        <taxon>Chloropicales</taxon>
        <taxon>Chloropicaceae</taxon>
        <taxon>Chloropicon</taxon>
    </lineage>
</organism>
<dbReference type="InterPro" id="IPR036621">
    <property type="entry name" value="Anticodon-bd_dom_sf"/>
</dbReference>
<dbReference type="GO" id="GO:0005737">
    <property type="term" value="C:cytoplasm"/>
    <property type="evidence" value="ECO:0007669"/>
    <property type="project" value="InterPro"/>
</dbReference>
<accession>A0A5B8MT24</accession>
<evidence type="ECO:0000259" key="2">
    <source>
        <dbReference type="Pfam" id="PF03129"/>
    </source>
</evidence>
<protein>
    <submittedName>
        <fullName evidence="3">Proline--tRNA ligase</fullName>
    </submittedName>
</protein>
<feature type="compositionally biased region" description="Basic residues" evidence="1">
    <location>
        <begin position="1"/>
        <end position="15"/>
    </location>
</feature>
<evidence type="ECO:0000313" key="4">
    <source>
        <dbReference type="Proteomes" id="UP000316726"/>
    </source>
</evidence>
<keyword evidence="3" id="KW-0436">Ligase</keyword>
<dbReference type="GO" id="GO:0004827">
    <property type="term" value="F:proline-tRNA ligase activity"/>
    <property type="evidence" value="ECO:0007669"/>
    <property type="project" value="InterPro"/>
</dbReference>
<sequence>MGSGKRKRPYSRPRKGSAEEKAVEKAVEKDEGKKELSAEEEHLRERQRKLREIALRERANGREYKKAKWRRTIQKTPRKDVKRDRKGIVPDVVIVPIAWKERKEECESIFNACRDLQRGMRKAGVQCTLDDNNEFMPGTKFKYWEQRGVKVRVELGPRDFRQHLITIATTSVPGKLADKQTIKHISEQQVADHVKRVLKTVNEQVEAEESKKHVKFDA</sequence>
<dbReference type="PANTHER" id="PTHR43382:SF2">
    <property type="entry name" value="BIFUNCTIONAL GLUTAMATE_PROLINE--TRNA LIGASE"/>
    <property type="match status" value="1"/>
</dbReference>